<dbReference type="PROSITE" id="PS50090">
    <property type="entry name" value="MYB_LIKE"/>
    <property type="match status" value="1"/>
</dbReference>
<dbReference type="InterPro" id="IPR009057">
    <property type="entry name" value="Homeodomain-like_sf"/>
</dbReference>
<proteinExistence type="predicted"/>
<dbReference type="GO" id="GO:0006355">
    <property type="term" value="P:regulation of DNA-templated transcription"/>
    <property type="evidence" value="ECO:0007669"/>
    <property type="project" value="UniProtKB-ARBA"/>
</dbReference>
<feature type="domain" description="Myb-like" evidence="7">
    <location>
        <begin position="8"/>
        <end position="60"/>
    </location>
</feature>
<dbReference type="GO" id="GO:0005634">
    <property type="term" value="C:nucleus"/>
    <property type="evidence" value="ECO:0007669"/>
    <property type="project" value="UniProtKB-SubCell"/>
</dbReference>
<dbReference type="Pfam" id="PF00249">
    <property type="entry name" value="Myb_DNA-binding"/>
    <property type="match status" value="1"/>
</dbReference>
<name>A0A7S3QX38_DUNTE</name>
<protein>
    <submittedName>
        <fullName evidence="9">Uncharacterized protein</fullName>
    </submittedName>
</protein>
<dbReference type="InterPro" id="IPR017930">
    <property type="entry name" value="Myb_dom"/>
</dbReference>
<keyword evidence="2" id="KW-0805">Transcription regulation</keyword>
<dbReference type="InterPro" id="IPR001005">
    <property type="entry name" value="SANT/Myb"/>
</dbReference>
<evidence type="ECO:0000256" key="2">
    <source>
        <dbReference type="ARBA" id="ARBA00023015"/>
    </source>
</evidence>
<dbReference type="SMART" id="SM00717">
    <property type="entry name" value="SANT"/>
    <property type="match status" value="1"/>
</dbReference>
<reference evidence="9" key="1">
    <citation type="submission" date="2021-01" db="EMBL/GenBank/DDBJ databases">
        <authorList>
            <person name="Corre E."/>
            <person name="Pelletier E."/>
            <person name="Niang G."/>
            <person name="Scheremetjew M."/>
            <person name="Finn R."/>
            <person name="Kale V."/>
            <person name="Holt S."/>
            <person name="Cochrane G."/>
            <person name="Meng A."/>
            <person name="Brown T."/>
            <person name="Cohen L."/>
        </authorList>
    </citation>
    <scope>NUCLEOTIDE SEQUENCE</scope>
    <source>
        <strain evidence="9">CCMP1320</strain>
    </source>
</reference>
<feature type="domain" description="HTH myb-type" evidence="8">
    <location>
        <begin position="8"/>
        <end position="64"/>
    </location>
</feature>
<gene>
    <name evidence="9" type="ORF">DTER00134_LOCUS11022</name>
</gene>
<dbReference type="FunFam" id="1.10.10.60:FF:000009">
    <property type="entry name" value="transcription factor MYB1R1"/>
    <property type="match status" value="1"/>
</dbReference>
<feature type="region of interest" description="Disordered" evidence="6">
    <location>
        <begin position="300"/>
        <end position="340"/>
    </location>
</feature>
<evidence type="ECO:0000256" key="4">
    <source>
        <dbReference type="ARBA" id="ARBA00023163"/>
    </source>
</evidence>
<keyword evidence="5" id="KW-0539">Nucleus</keyword>
<dbReference type="PROSITE" id="PS51294">
    <property type="entry name" value="HTH_MYB"/>
    <property type="match status" value="1"/>
</dbReference>
<feature type="compositionally biased region" description="Low complexity" evidence="6">
    <location>
        <begin position="107"/>
        <end position="126"/>
    </location>
</feature>
<evidence type="ECO:0000256" key="3">
    <source>
        <dbReference type="ARBA" id="ARBA00023125"/>
    </source>
</evidence>
<dbReference type="GO" id="GO:0003677">
    <property type="term" value="F:DNA binding"/>
    <property type="evidence" value="ECO:0007669"/>
    <property type="project" value="UniProtKB-KW"/>
</dbReference>
<dbReference type="EMBL" id="HBIP01018640">
    <property type="protein sequence ID" value="CAE0495949.1"/>
    <property type="molecule type" value="Transcribed_RNA"/>
</dbReference>
<evidence type="ECO:0000313" key="9">
    <source>
        <dbReference type="EMBL" id="CAE0495949.1"/>
    </source>
</evidence>
<evidence type="ECO:0000259" key="8">
    <source>
        <dbReference type="PROSITE" id="PS51294"/>
    </source>
</evidence>
<keyword evidence="3" id="KW-0238">DNA-binding</keyword>
<evidence type="ECO:0000256" key="1">
    <source>
        <dbReference type="ARBA" id="ARBA00004123"/>
    </source>
</evidence>
<feature type="compositionally biased region" description="Low complexity" evidence="6">
    <location>
        <begin position="153"/>
        <end position="164"/>
    </location>
</feature>
<comment type="subcellular location">
    <subcellularLocation>
        <location evidence="1">Nucleus</location>
    </subcellularLocation>
</comment>
<dbReference type="InterPro" id="IPR052245">
    <property type="entry name" value="Plant_Stress_Dev_TF"/>
</dbReference>
<dbReference type="InterPro" id="IPR006447">
    <property type="entry name" value="Myb_dom_plants"/>
</dbReference>
<dbReference type="Gene3D" id="1.10.10.60">
    <property type="entry name" value="Homeodomain-like"/>
    <property type="match status" value="1"/>
</dbReference>
<feature type="compositionally biased region" description="Low complexity" evidence="6">
    <location>
        <begin position="321"/>
        <end position="338"/>
    </location>
</feature>
<evidence type="ECO:0000259" key="7">
    <source>
        <dbReference type="PROSITE" id="PS50090"/>
    </source>
</evidence>
<keyword evidence="4" id="KW-0804">Transcription</keyword>
<dbReference type="CDD" id="cd00167">
    <property type="entry name" value="SANT"/>
    <property type="match status" value="1"/>
</dbReference>
<feature type="region of interest" description="Disordered" evidence="6">
    <location>
        <begin position="85"/>
        <end position="165"/>
    </location>
</feature>
<dbReference type="NCBIfam" id="TIGR01557">
    <property type="entry name" value="myb_SHAQKYF"/>
    <property type="match status" value="1"/>
</dbReference>
<dbReference type="SUPFAM" id="SSF46689">
    <property type="entry name" value="Homeodomain-like"/>
    <property type="match status" value="1"/>
</dbReference>
<evidence type="ECO:0000256" key="6">
    <source>
        <dbReference type="SAM" id="MobiDB-lite"/>
    </source>
</evidence>
<sequence length="437" mass="45464">MNEVVAPAQGLKGVPWSNEEHAGFLLGLEKLGKGNWRGISRTFVPTRTPTQVASHAQKYFLRAANGGSKRKSRFCGVTSTYAASQPTKVPRTAGSPLDDSSSPANLQHRAAPAQQGPQQVAPHQSQTLLVASSTPSNADAASHLRSPEATRKALPSAAAAAPNSLPFPPNPACPTLGVPLPVHLASPPQQAQHERGGGTAIRPTVYGVPCFPMLPGSSMMGCVLPSLLPLNTHHAQPTQPQPHMPEPMHVPPACVSALLSQQQQLHEQQQRQQQQQCAAEMSFGPLNTLALASADVAGKEGEGAAGKPVPRAAPIKQEEGSASPAASNASNNSSCSNHSTHDSILTAALRAGLCRPEPVRGCSAQASSLLASLQPSASASFYSCASSGALAAMDLVDNSAQQQQQQLPPQQRFQQVHALGAGRPSAFRPIGKKSLAC</sequence>
<dbReference type="AlphaFoldDB" id="A0A7S3QX38"/>
<dbReference type="PANTHER" id="PTHR44191">
    <property type="entry name" value="TRANSCRIPTION FACTOR KUA1"/>
    <property type="match status" value="1"/>
</dbReference>
<organism evidence="9">
    <name type="scientific">Dunaliella tertiolecta</name>
    <name type="common">Green alga</name>
    <dbReference type="NCBI Taxonomy" id="3047"/>
    <lineage>
        <taxon>Eukaryota</taxon>
        <taxon>Viridiplantae</taxon>
        <taxon>Chlorophyta</taxon>
        <taxon>core chlorophytes</taxon>
        <taxon>Chlorophyceae</taxon>
        <taxon>CS clade</taxon>
        <taxon>Chlamydomonadales</taxon>
        <taxon>Dunaliellaceae</taxon>
        <taxon>Dunaliella</taxon>
    </lineage>
</organism>
<evidence type="ECO:0000256" key="5">
    <source>
        <dbReference type="ARBA" id="ARBA00023242"/>
    </source>
</evidence>
<accession>A0A7S3QX38</accession>
<feature type="compositionally biased region" description="Polar residues" evidence="6">
    <location>
        <begin position="127"/>
        <end position="139"/>
    </location>
</feature>
<dbReference type="PANTHER" id="PTHR44191:SF62">
    <property type="entry name" value="OS04G0341900 PROTEIN"/>
    <property type="match status" value="1"/>
</dbReference>